<sequence length="73" mass="8476">MDWQPIETAPKDGTWIVVYDDRFKHSEASYLIARWHRALKVWSGTSNSQGRFALWHDATHWMPLPAPPETANV</sequence>
<gene>
    <name evidence="2" type="ORF">GRI65_00590</name>
</gene>
<organism evidence="2 3">
    <name type="scientific">Allopontixanthobacter sediminis</name>
    <dbReference type="NCBI Taxonomy" id="1689985"/>
    <lineage>
        <taxon>Bacteria</taxon>
        <taxon>Pseudomonadati</taxon>
        <taxon>Pseudomonadota</taxon>
        <taxon>Alphaproteobacteria</taxon>
        <taxon>Sphingomonadales</taxon>
        <taxon>Erythrobacteraceae</taxon>
        <taxon>Allopontixanthobacter</taxon>
    </lineage>
</organism>
<dbReference type="Pfam" id="PF04448">
    <property type="entry name" value="DUF551"/>
    <property type="match status" value="1"/>
</dbReference>
<dbReference type="InterPro" id="IPR007539">
    <property type="entry name" value="DUF551"/>
</dbReference>
<dbReference type="Proteomes" id="UP000431922">
    <property type="component" value="Unassembled WGS sequence"/>
</dbReference>
<dbReference type="OrthoDB" id="7510885at2"/>
<protein>
    <submittedName>
        <fullName evidence="2">DUF551 domain-containing protein</fullName>
    </submittedName>
</protein>
<keyword evidence="3" id="KW-1185">Reference proteome</keyword>
<proteinExistence type="predicted"/>
<evidence type="ECO:0000259" key="1">
    <source>
        <dbReference type="Pfam" id="PF04448"/>
    </source>
</evidence>
<dbReference type="AlphaFoldDB" id="A0A845B0J4"/>
<evidence type="ECO:0000313" key="2">
    <source>
        <dbReference type="EMBL" id="MXP42947.1"/>
    </source>
</evidence>
<dbReference type="RefSeq" id="WP_160754601.1">
    <property type="nucleotide sequence ID" value="NZ_WTYL01000001.1"/>
</dbReference>
<dbReference type="EMBL" id="WTYL01000001">
    <property type="protein sequence ID" value="MXP42947.1"/>
    <property type="molecule type" value="Genomic_DNA"/>
</dbReference>
<reference evidence="2 3" key="1">
    <citation type="submission" date="2019-12" db="EMBL/GenBank/DDBJ databases">
        <title>Genomic-based taxomic classification of the family Erythrobacteraceae.</title>
        <authorList>
            <person name="Xu L."/>
        </authorList>
    </citation>
    <scope>NUCLEOTIDE SEQUENCE [LARGE SCALE GENOMIC DNA]</scope>
    <source>
        <strain evidence="2 3">KCTC 42453</strain>
    </source>
</reference>
<accession>A0A845B0J4</accession>
<name>A0A845B0J4_9SPHN</name>
<comment type="caution">
    <text evidence="2">The sequence shown here is derived from an EMBL/GenBank/DDBJ whole genome shotgun (WGS) entry which is preliminary data.</text>
</comment>
<evidence type="ECO:0000313" key="3">
    <source>
        <dbReference type="Proteomes" id="UP000431922"/>
    </source>
</evidence>
<feature type="domain" description="DUF551" evidence="1">
    <location>
        <begin position="10"/>
        <end position="69"/>
    </location>
</feature>